<accession>A0ACC3ZIM2</accession>
<name>A0ACC3ZIM2_COLTU</name>
<keyword evidence="2" id="KW-1185">Reference proteome</keyword>
<protein>
    <submittedName>
        <fullName evidence="1">Uncharacterized protein</fullName>
    </submittedName>
</protein>
<evidence type="ECO:0000313" key="2">
    <source>
        <dbReference type="Proteomes" id="UP000805649"/>
    </source>
</evidence>
<comment type="caution">
    <text evidence="1">The sequence shown here is derived from an EMBL/GenBank/DDBJ whole genome shotgun (WGS) entry which is preliminary data.</text>
</comment>
<dbReference type="EMBL" id="VUJX02000001">
    <property type="protein sequence ID" value="KAL0943994.1"/>
    <property type="molecule type" value="Genomic_DNA"/>
</dbReference>
<reference evidence="1 2" key="1">
    <citation type="journal article" date="2020" name="Phytopathology">
        <title>Genome Sequence Resources of Colletotrichum truncatum, C. plurivorum, C. musicola, and C. sojae: Four Species Pathogenic to Soybean (Glycine max).</title>
        <authorList>
            <person name="Rogerio F."/>
            <person name="Boufleur T.R."/>
            <person name="Ciampi-Guillardi M."/>
            <person name="Sukno S.A."/>
            <person name="Thon M.R."/>
            <person name="Massola Junior N.S."/>
            <person name="Baroncelli R."/>
        </authorList>
    </citation>
    <scope>NUCLEOTIDE SEQUENCE [LARGE SCALE GENOMIC DNA]</scope>
    <source>
        <strain evidence="1 2">CMES1059</strain>
    </source>
</reference>
<proteinExistence type="predicted"/>
<organism evidence="1 2">
    <name type="scientific">Colletotrichum truncatum</name>
    <name type="common">Anthracnose fungus</name>
    <name type="synonym">Colletotrichum capsici</name>
    <dbReference type="NCBI Taxonomy" id="5467"/>
    <lineage>
        <taxon>Eukaryota</taxon>
        <taxon>Fungi</taxon>
        <taxon>Dikarya</taxon>
        <taxon>Ascomycota</taxon>
        <taxon>Pezizomycotina</taxon>
        <taxon>Sordariomycetes</taxon>
        <taxon>Hypocreomycetidae</taxon>
        <taxon>Glomerellales</taxon>
        <taxon>Glomerellaceae</taxon>
        <taxon>Colletotrichum</taxon>
        <taxon>Colletotrichum truncatum species complex</taxon>
    </lineage>
</organism>
<gene>
    <name evidence="1" type="ORF">CTRU02_201881</name>
</gene>
<dbReference type="Proteomes" id="UP000805649">
    <property type="component" value="Unassembled WGS sequence"/>
</dbReference>
<evidence type="ECO:0000313" key="1">
    <source>
        <dbReference type="EMBL" id="KAL0943994.1"/>
    </source>
</evidence>
<sequence>MTKSKRGSSLPQARSYHHNHYHLHNKRAASSENVHHHHRRQVDEAEPSPTPESAPSAVASQRVVVQTVSLIQIVDGSGAPIEVQTHYAPPATVFVDPSPSASASAALGLSIAAIGPDSSSLDESLQSTPAATTPSPSPSGSAISQEIPLTTGPSSSLPASAVPSPYLSLSAPVNSTIRELLSLSLSLSPPRRSPFLTSTNSSSTSVLTATSSTSLFSGSTSVTSSVLSSLSSTFDSTLSSDSFTATNTFATSTSTGSAETTAAGDGGNGGVGGVGGGGQTTPSSTSGASSSSDTSTPSTGTVVGSVVGSVAGVAFIVLLAFLALRWKKSSGGRLRLSDNSANGNRGILTGSGAPDGGNNGGMTQQRSLTFGSAAVAGAVAAAKPPSRRASEPSETAERGFVRVAGRKLPSVLQSGGDGYTDPREAAGHGTANDDESVYYRDSQAFFDPNGQGPPRLALGSPMRPVSGVITMQPGPARTPVTESAPFPTPPPDSTLSPLQAPARDPIGRSLTSQDGSRGSRGSASRFHEAM</sequence>